<dbReference type="Pfam" id="PF02826">
    <property type="entry name" value="2-Hacid_dh_C"/>
    <property type="match status" value="1"/>
</dbReference>
<dbReference type="AlphaFoldDB" id="A0A181CDB0"/>
<dbReference type="InterPro" id="IPR006140">
    <property type="entry name" value="D-isomer_DH_NAD-bd"/>
</dbReference>
<dbReference type="Proteomes" id="UP000502533">
    <property type="component" value="Chromosome"/>
</dbReference>
<dbReference type="GeneID" id="85023166"/>
<keyword evidence="1" id="KW-0560">Oxidoreductase</keyword>
<dbReference type="GO" id="GO:0051287">
    <property type="term" value="F:NAD binding"/>
    <property type="evidence" value="ECO:0007669"/>
    <property type="project" value="InterPro"/>
</dbReference>
<dbReference type="SUPFAM" id="SSF52283">
    <property type="entry name" value="Formate/glycerate dehydrogenase catalytic domain-like"/>
    <property type="match status" value="1"/>
</dbReference>
<dbReference type="Gene3D" id="3.40.50.720">
    <property type="entry name" value="NAD(P)-binding Rossmann-like Domain"/>
    <property type="match status" value="2"/>
</dbReference>
<name>A0A181CDB0_9PROT</name>
<accession>A0A181CDB0</accession>
<dbReference type="KEGG" id="kre:GWK63_13420"/>
<keyword evidence="3" id="KW-0670">Pyruvate</keyword>
<dbReference type="PANTHER" id="PTHR43333">
    <property type="entry name" value="2-HACID_DH_C DOMAIN-CONTAINING PROTEIN"/>
    <property type="match status" value="1"/>
</dbReference>
<evidence type="ECO:0000313" key="4">
    <source>
        <dbReference type="Proteomes" id="UP000502533"/>
    </source>
</evidence>
<organism evidence="3 4">
    <name type="scientific">Komagataeibacter rhaeticus</name>
    <dbReference type="NCBI Taxonomy" id="215221"/>
    <lineage>
        <taxon>Bacteria</taxon>
        <taxon>Pseudomonadati</taxon>
        <taxon>Pseudomonadota</taxon>
        <taxon>Alphaproteobacteria</taxon>
        <taxon>Acetobacterales</taxon>
        <taxon>Acetobacteraceae</taxon>
        <taxon>Komagataeibacter</taxon>
    </lineage>
</organism>
<sequence>MSFVLKLDQKRERHWKDVFHRLMPDMPFHFYPDYGDPADVEYIAMWRPEPDLFTRFPNLRLVFSLGAGVDQFDLSTFPDHVGLVKMIEPSLTAGMVEYVTAFVLATHRDLPLYRTQQMQHLWKPHTERRADRTSVGIMGMGTLGIPCAAAIRALGFNVRGWNRSHKDVDGVSMFVGNEQLDAFLAETDILISLLPLTPQTRGLFNNALFARLPAGASVINAGRGPQVVTDDLLAALDSGHLRWAVLDVTDPEPLPADSRLWDHPGVIITPHIASNTHPESGAESVINTIRNFQAGRTPEGLVDRQKRY</sequence>
<evidence type="ECO:0000256" key="1">
    <source>
        <dbReference type="ARBA" id="ARBA00023002"/>
    </source>
</evidence>
<dbReference type="InterPro" id="IPR036291">
    <property type="entry name" value="NAD(P)-bd_dom_sf"/>
</dbReference>
<keyword evidence="4" id="KW-1185">Reference proteome</keyword>
<reference evidence="3 4" key="1">
    <citation type="submission" date="2020-03" db="EMBL/GenBank/DDBJ databases">
        <title>Isolation of cellulose-producing strains, genome characterization and application of the synthesized cellulose films as an economical and sustainable material for piezoelectric sensor construction.</title>
        <authorList>
            <person name="Mangayil R.K."/>
        </authorList>
    </citation>
    <scope>NUCLEOTIDE SEQUENCE [LARGE SCALE GENOMIC DNA]</scope>
    <source>
        <strain evidence="3 4">ENS 9a1a</strain>
    </source>
</reference>
<dbReference type="EMBL" id="CP050139">
    <property type="protein sequence ID" value="QIP36349.1"/>
    <property type="molecule type" value="Genomic_DNA"/>
</dbReference>
<protein>
    <submittedName>
        <fullName evidence="3">Glyoxylate/hydroxypyruvate reductase A</fullName>
    </submittedName>
</protein>
<proteinExistence type="predicted"/>
<evidence type="ECO:0000256" key="2">
    <source>
        <dbReference type="ARBA" id="ARBA00023027"/>
    </source>
</evidence>
<evidence type="ECO:0000313" key="3">
    <source>
        <dbReference type="EMBL" id="QIP36349.1"/>
    </source>
</evidence>
<dbReference type="PANTHER" id="PTHR43333:SF1">
    <property type="entry name" value="D-ISOMER SPECIFIC 2-HYDROXYACID DEHYDROGENASE NAD-BINDING DOMAIN-CONTAINING PROTEIN"/>
    <property type="match status" value="1"/>
</dbReference>
<dbReference type="RefSeq" id="WP_039998651.1">
    <property type="nucleotide sequence ID" value="NZ_CALMTF010000111.1"/>
</dbReference>
<dbReference type="GO" id="GO:0016491">
    <property type="term" value="F:oxidoreductase activity"/>
    <property type="evidence" value="ECO:0007669"/>
    <property type="project" value="UniProtKB-KW"/>
</dbReference>
<keyword evidence="2" id="KW-0520">NAD</keyword>
<dbReference type="CDD" id="cd12164">
    <property type="entry name" value="GDH_like_2"/>
    <property type="match status" value="1"/>
</dbReference>
<gene>
    <name evidence="3" type="ORF">GWK63_13420</name>
</gene>
<dbReference type="SUPFAM" id="SSF51735">
    <property type="entry name" value="NAD(P)-binding Rossmann-fold domains"/>
    <property type="match status" value="1"/>
</dbReference>